<evidence type="ECO:0000313" key="2">
    <source>
        <dbReference type="EMBL" id="TMS33453.1"/>
    </source>
</evidence>
<organism evidence="2 3">
    <name type="scientific">Steinernema carpocapsae</name>
    <name type="common">Entomopathogenic nematode</name>
    <dbReference type="NCBI Taxonomy" id="34508"/>
    <lineage>
        <taxon>Eukaryota</taxon>
        <taxon>Metazoa</taxon>
        <taxon>Ecdysozoa</taxon>
        <taxon>Nematoda</taxon>
        <taxon>Chromadorea</taxon>
        <taxon>Rhabditida</taxon>
        <taxon>Tylenchina</taxon>
        <taxon>Panagrolaimomorpha</taxon>
        <taxon>Strongyloidoidea</taxon>
        <taxon>Steinernematidae</taxon>
        <taxon>Steinernema</taxon>
    </lineage>
</organism>
<reference evidence="2 3" key="1">
    <citation type="journal article" date="2015" name="Genome Biol.">
        <title>Comparative genomics of Steinernema reveals deeply conserved gene regulatory networks.</title>
        <authorList>
            <person name="Dillman A.R."/>
            <person name="Macchietto M."/>
            <person name="Porter C.F."/>
            <person name="Rogers A."/>
            <person name="Williams B."/>
            <person name="Antoshechkin I."/>
            <person name="Lee M.M."/>
            <person name="Goodwin Z."/>
            <person name="Lu X."/>
            <person name="Lewis E.E."/>
            <person name="Goodrich-Blair H."/>
            <person name="Stock S.P."/>
            <person name="Adams B.J."/>
            <person name="Sternberg P.W."/>
            <person name="Mortazavi A."/>
        </authorList>
    </citation>
    <scope>NUCLEOTIDE SEQUENCE [LARGE SCALE GENOMIC DNA]</scope>
    <source>
        <strain evidence="2 3">ALL</strain>
    </source>
</reference>
<accession>A0A4V6I7B3</accession>
<feature type="compositionally biased region" description="Polar residues" evidence="1">
    <location>
        <begin position="67"/>
        <end position="77"/>
    </location>
</feature>
<feature type="region of interest" description="Disordered" evidence="1">
    <location>
        <begin position="135"/>
        <end position="179"/>
    </location>
</feature>
<feature type="compositionally biased region" description="Low complexity" evidence="1">
    <location>
        <begin position="162"/>
        <end position="179"/>
    </location>
</feature>
<evidence type="ECO:0000256" key="1">
    <source>
        <dbReference type="SAM" id="MobiDB-lite"/>
    </source>
</evidence>
<proteinExistence type="predicted"/>
<dbReference type="AlphaFoldDB" id="A0A4V6I7B3"/>
<sequence>MKKEIRDGQGARSGRLGAMLAPSAVRKACKQKRGKRLDFLGDMEQEATKPANSISGFLTSPGHGKQLPTTSERQNSVYNPPDGHWNLHKLTMKDNIFVLVFCALIGIACSQNDVSTTLSTPPPDEVTTNTVTEAPSNTVAENQRTTTAAGEASTTKKAQPGVSSTTVTEPEVPTTTAAEQYTPIDELTSTVTENEVPTTPTEAPVEATTELPLATTCTFSETSPPPTEPVETTTPEATLASTDAPTEALTEVRQRHQLMLPRLLQLTFQPRSCQQP</sequence>
<reference evidence="2 3" key="2">
    <citation type="journal article" date="2019" name="G3 (Bethesda)">
        <title>Hybrid Assembly of the Genome of the Entomopathogenic Nematode Steinernema carpocapsae Identifies the X-Chromosome.</title>
        <authorList>
            <person name="Serra L."/>
            <person name="Macchietto M."/>
            <person name="Macias-Munoz A."/>
            <person name="McGill C.J."/>
            <person name="Rodriguez I.M."/>
            <person name="Rodriguez B."/>
            <person name="Murad R."/>
            <person name="Mortazavi A."/>
        </authorList>
    </citation>
    <scope>NUCLEOTIDE SEQUENCE [LARGE SCALE GENOMIC DNA]</scope>
    <source>
        <strain evidence="2 3">ALL</strain>
    </source>
</reference>
<feature type="region of interest" description="Disordered" evidence="1">
    <location>
        <begin position="219"/>
        <end position="243"/>
    </location>
</feature>
<feature type="compositionally biased region" description="Low complexity" evidence="1">
    <location>
        <begin position="229"/>
        <end position="238"/>
    </location>
</feature>
<feature type="compositionally biased region" description="Polar residues" evidence="1">
    <location>
        <begin position="135"/>
        <end position="157"/>
    </location>
</feature>
<name>A0A4V6I7B3_STECR</name>
<keyword evidence="3" id="KW-1185">Reference proteome</keyword>
<gene>
    <name evidence="2" type="ORF">L596_001191</name>
</gene>
<comment type="caution">
    <text evidence="2">The sequence shown here is derived from an EMBL/GenBank/DDBJ whole genome shotgun (WGS) entry which is preliminary data.</text>
</comment>
<feature type="region of interest" description="Disordered" evidence="1">
    <location>
        <begin position="50"/>
        <end position="77"/>
    </location>
</feature>
<dbReference type="Proteomes" id="UP000298663">
    <property type="component" value="Unassembled WGS sequence"/>
</dbReference>
<protein>
    <submittedName>
        <fullName evidence="2">Uncharacterized protein</fullName>
    </submittedName>
</protein>
<dbReference type="EMBL" id="AZBU02000001">
    <property type="protein sequence ID" value="TMS33453.1"/>
    <property type="molecule type" value="Genomic_DNA"/>
</dbReference>
<evidence type="ECO:0000313" key="3">
    <source>
        <dbReference type="Proteomes" id="UP000298663"/>
    </source>
</evidence>